<accession>A0A1X1YF97</accession>
<evidence type="ECO:0000313" key="9">
    <source>
        <dbReference type="Proteomes" id="UP000193866"/>
    </source>
</evidence>
<dbReference type="GO" id="GO:0043448">
    <property type="term" value="P:alkane catabolic process"/>
    <property type="evidence" value="ECO:0007669"/>
    <property type="project" value="TreeGrafter"/>
</dbReference>
<dbReference type="PROSITE" id="PS00202">
    <property type="entry name" value="RUBREDOXIN"/>
    <property type="match status" value="1"/>
</dbReference>
<keyword evidence="2" id="KW-0813">Transport</keyword>
<evidence type="ECO:0000259" key="7">
    <source>
        <dbReference type="PROSITE" id="PS50903"/>
    </source>
</evidence>
<dbReference type="CDD" id="cd00730">
    <property type="entry name" value="rubredoxin"/>
    <property type="match status" value="1"/>
</dbReference>
<keyword evidence="5 6" id="KW-0408">Iron</keyword>
<dbReference type="InterPro" id="IPR024934">
    <property type="entry name" value="Rubredoxin-like_dom"/>
</dbReference>
<protein>
    <recommendedName>
        <fullName evidence="6">Rubredoxin</fullName>
    </recommendedName>
</protein>
<comment type="cofactor">
    <cofactor evidence="6">
        <name>Fe(3+)</name>
        <dbReference type="ChEBI" id="CHEBI:29034"/>
    </cofactor>
</comment>
<proteinExistence type="inferred from homology"/>
<gene>
    <name evidence="8" type="ORF">AWC16_15985</name>
</gene>
<dbReference type="SUPFAM" id="SSF57802">
    <property type="entry name" value="Rubredoxin-like"/>
    <property type="match status" value="1"/>
</dbReference>
<evidence type="ECO:0000256" key="5">
    <source>
        <dbReference type="ARBA" id="ARBA00023004"/>
    </source>
</evidence>
<dbReference type="AlphaFoldDB" id="A0A1X1YF97"/>
<dbReference type="PROSITE" id="PS50903">
    <property type="entry name" value="RUBREDOXIN_LIKE"/>
    <property type="match status" value="1"/>
</dbReference>
<reference evidence="8 9" key="1">
    <citation type="submission" date="2016-01" db="EMBL/GenBank/DDBJ databases">
        <title>The new phylogeny of the genus Mycobacterium.</title>
        <authorList>
            <person name="Tarcisio F."/>
            <person name="Conor M."/>
            <person name="Antonella G."/>
            <person name="Elisabetta G."/>
            <person name="Giulia F.S."/>
            <person name="Sara T."/>
            <person name="Anna F."/>
            <person name="Clotilde B."/>
            <person name="Roberto B."/>
            <person name="Veronica D.S."/>
            <person name="Fabio R."/>
            <person name="Monica P."/>
            <person name="Olivier J."/>
            <person name="Enrico T."/>
            <person name="Nicola S."/>
        </authorList>
    </citation>
    <scope>NUCLEOTIDE SEQUENCE [LARGE SCALE GENOMIC DNA]</scope>
    <source>
        <strain evidence="8 9">DSM 45394</strain>
    </source>
</reference>
<dbReference type="Gene3D" id="2.20.28.10">
    <property type="match status" value="1"/>
</dbReference>
<comment type="caution">
    <text evidence="8">The sequence shown here is derived from an EMBL/GenBank/DDBJ whole genome shotgun (WGS) entry which is preliminary data.</text>
</comment>
<dbReference type="EMBL" id="LQPG01000027">
    <property type="protein sequence ID" value="ORW09705.1"/>
    <property type="molecule type" value="Genomic_DNA"/>
</dbReference>
<dbReference type="PANTHER" id="PTHR47627">
    <property type="entry name" value="RUBREDOXIN"/>
    <property type="match status" value="1"/>
</dbReference>
<dbReference type="GO" id="GO:0005506">
    <property type="term" value="F:iron ion binding"/>
    <property type="evidence" value="ECO:0007669"/>
    <property type="project" value="UniProtKB-UniRule"/>
</dbReference>
<evidence type="ECO:0000256" key="4">
    <source>
        <dbReference type="ARBA" id="ARBA00022982"/>
    </source>
</evidence>
<dbReference type="GO" id="GO:0009055">
    <property type="term" value="F:electron transfer activity"/>
    <property type="evidence" value="ECO:0007669"/>
    <property type="project" value="TreeGrafter"/>
</dbReference>
<dbReference type="FunFam" id="2.20.28.10:FF:000001">
    <property type="entry name" value="Rubredoxin"/>
    <property type="match status" value="1"/>
</dbReference>
<feature type="domain" description="Rubredoxin-like" evidence="7">
    <location>
        <begin position="1"/>
        <end position="53"/>
    </location>
</feature>
<comment type="similarity">
    <text evidence="6">Belongs to the rubredoxin family.</text>
</comment>
<dbReference type="PRINTS" id="PR00163">
    <property type="entry name" value="RUBREDOXIN"/>
</dbReference>
<keyword evidence="3 6" id="KW-0479">Metal-binding</keyword>
<evidence type="ECO:0000256" key="2">
    <source>
        <dbReference type="ARBA" id="ARBA00022448"/>
    </source>
</evidence>
<dbReference type="STRING" id="1108812.AWC16_15985"/>
<keyword evidence="4 6" id="KW-0249">Electron transport</keyword>
<evidence type="ECO:0000256" key="6">
    <source>
        <dbReference type="RuleBase" id="RU003820"/>
    </source>
</evidence>
<sequence>MAGYECPGCGYVYDEATGEPREGFPAGTPWQQVPDDWTCPDCAVREKLDFELIGENS</sequence>
<dbReference type="PANTHER" id="PTHR47627:SF1">
    <property type="entry name" value="RUBREDOXIN-1-RELATED"/>
    <property type="match status" value="1"/>
</dbReference>
<comment type="function">
    <text evidence="1">Involved in the hydrocarbon hydroxylating system, which transfers electrons from NADH to rubredoxin reductase and then through rubredoxin to alkane 1 monooxygenase.</text>
</comment>
<name>A0A1X1YF97_9MYCO</name>
<evidence type="ECO:0000313" key="8">
    <source>
        <dbReference type="EMBL" id="ORW09705.1"/>
    </source>
</evidence>
<dbReference type="Pfam" id="PF00301">
    <property type="entry name" value="Rubredoxin"/>
    <property type="match status" value="1"/>
</dbReference>
<organism evidence="8 9">
    <name type="scientific">Mycolicibacter longobardus</name>
    <dbReference type="NCBI Taxonomy" id="1108812"/>
    <lineage>
        <taxon>Bacteria</taxon>
        <taxon>Bacillati</taxon>
        <taxon>Actinomycetota</taxon>
        <taxon>Actinomycetes</taxon>
        <taxon>Mycobacteriales</taxon>
        <taxon>Mycobacteriaceae</taxon>
        <taxon>Mycolicibacter</taxon>
    </lineage>
</organism>
<keyword evidence="9" id="KW-1185">Reference proteome</keyword>
<dbReference type="InterPro" id="IPR050526">
    <property type="entry name" value="Rubredoxin_ET"/>
</dbReference>
<dbReference type="InterPro" id="IPR024935">
    <property type="entry name" value="Rubredoxin_dom"/>
</dbReference>
<dbReference type="Proteomes" id="UP000193866">
    <property type="component" value="Unassembled WGS sequence"/>
</dbReference>
<evidence type="ECO:0000256" key="3">
    <source>
        <dbReference type="ARBA" id="ARBA00022723"/>
    </source>
</evidence>
<dbReference type="RefSeq" id="WP_085265519.1">
    <property type="nucleotide sequence ID" value="NZ_JACKVG010000023.1"/>
</dbReference>
<evidence type="ECO:0000256" key="1">
    <source>
        <dbReference type="ARBA" id="ARBA00002792"/>
    </source>
</evidence>
<dbReference type="InterPro" id="IPR018527">
    <property type="entry name" value="Rubredoxin_Fe_BS"/>
</dbReference>
<dbReference type="OrthoDB" id="9800607at2"/>